<keyword evidence="3" id="KW-1185">Reference proteome</keyword>
<evidence type="ECO:0000313" key="2">
    <source>
        <dbReference type="EMBL" id="MBB5701231.1"/>
    </source>
</evidence>
<protein>
    <submittedName>
        <fullName evidence="2">Uncharacterized protein</fullName>
    </submittedName>
</protein>
<dbReference type="EMBL" id="JACIJG010000003">
    <property type="protein sequence ID" value="MBB5701231.1"/>
    <property type="molecule type" value="Genomic_DNA"/>
</dbReference>
<dbReference type="AlphaFoldDB" id="A0A7W9AVE8"/>
<proteinExistence type="predicted"/>
<keyword evidence="1" id="KW-0812">Transmembrane</keyword>
<keyword evidence="1" id="KW-0472">Membrane</keyword>
<reference evidence="2 3" key="1">
    <citation type="submission" date="2020-08" db="EMBL/GenBank/DDBJ databases">
        <title>Genomic Encyclopedia of Type Strains, Phase IV (KMG-IV): sequencing the most valuable type-strain genomes for metagenomic binning, comparative biology and taxonomic classification.</title>
        <authorList>
            <person name="Goeker M."/>
        </authorList>
    </citation>
    <scope>NUCLEOTIDE SEQUENCE [LARGE SCALE GENOMIC DNA]</scope>
    <source>
        <strain evidence="2 3">DSM 26944</strain>
    </source>
</reference>
<evidence type="ECO:0000256" key="1">
    <source>
        <dbReference type="SAM" id="Phobius"/>
    </source>
</evidence>
<organism evidence="2 3">
    <name type="scientific">Brucella daejeonensis</name>
    <dbReference type="NCBI Taxonomy" id="659015"/>
    <lineage>
        <taxon>Bacteria</taxon>
        <taxon>Pseudomonadati</taxon>
        <taxon>Pseudomonadota</taxon>
        <taxon>Alphaproteobacteria</taxon>
        <taxon>Hyphomicrobiales</taxon>
        <taxon>Brucellaceae</taxon>
        <taxon>Brucella/Ochrobactrum group</taxon>
        <taxon>Brucella</taxon>
    </lineage>
</organism>
<keyword evidence="1" id="KW-1133">Transmembrane helix</keyword>
<gene>
    <name evidence="2" type="ORF">FHS76_001080</name>
</gene>
<name>A0A7W9AVE8_9HYPH</name>
<sequence length="47" mass="5306">MAPTTIKSGEWKRTVLEIVGLSAMFILAAVFALLPTVLSLWRHYWTS</sequence>
<dbReference type="Proteomes" id="UP000555546">
    <property type="component" value="Unassembled WGS sequence"/>
</dbReference>
<dbReference type="RefSeq" id="WP_183649065.1">
    <property type="nucleotide sequence ID" value="NZ_JACIJG010000003.1"/>
</dbReference>
<accession>A0A7W9AVE8</accession>
<comment type="caution">
    <text evidence="2">The sequence shown here is derived from an EMBL/GenBank/DDBJ whole genome shotgun (WGS) entry which is preliminary data.</text>
</comment>
<feature type="transmembrane region" description="Helical" evidence="1">
    <location>
        <begin position="18"/>
        <end position="41"/>
    </location>
</feature>
<evidence type="ECO:0000313" key="3">
    <source>
        <dbReference type="Proteomes" id="UP000555546"/>
    </source>
</evidence>